<dbReference type="GO" id="GO:0003841">
    <property type="term" value="F:1-acylglycerol-3-phosphate O-acyltransferase activity"/>
    <property type="evidence" value="ECO:0007669"/>
    <property type="project" value="TreeGrafter"/>
</dbReference>
<keyword evidence="3" id="KW-0175">Coiled coil</keyword>
<dbReference type="PANTHER" id="PTHR10434">
    <property type="entry name" value="1-ACYL-SN-GLYCEROL-3-PHOSPHATE ACYLTRANSFERASE"/>
    <property type="match status" value="1"/>
</dbReference>
<evidence type="ECO:0000256" key="2">
    <source>
        <dbReference type="ARBA" id="ARBA00023315"/>
    </source>
</evidence>
<accession>A0A2W5IA81</accession>
<organism evidence="6 7">
    <name type="scientific">Lawsonella clevelandensis</name>
    <dbReference type="NCBI Taxonomy" id="1528099"/>
    <lineage>
        <taxon>Bacteria</taxon>
        <taxon>Bacillati</taxon>
        <taxon>Actinomycetota</taxon>
        <taxon>Actinomycetes</taxon>
        <taxon>Mycobacteriales</taxon>
        <taxon>Lawsonellaceae</taxon>
        <taxon>Lawsonella</taxon>
    </lineage>
</organism>
<dbReference type="EMBL" id="QFOZ01000004">
    <property type="protein sequence ID" value="PZP89015.1"/>
    <property type="molecule type" value="Genomic_DNA"/>
</dbReference>
<dbReference type="GO" id="GO:0005886">
    <property type="term" value="C:plasma membrane"/>
    <property type="evidence" value="ECO:0007669"/>
    <property type="project" value="TreeGrafter"/>
</dbReference>
<dbReference type="AlphaFoldDB" id="A0A2W5IA81"/>
<dbReference type="Pfam" id="PF01553">
    <property type="entry name" value="Acyltransferase"/>
    <property type="match status" value="1"/>
</dbReference>
<dbReference type="GO" id="GO:0006654">
    <property type="term" value="P:phosphatidic acid biosynthetic process"/>
    <property type="evidence" value="ECO:0007669"/>
    <property type="project" value="TreeGrafter"/>
</dbReference>
<dbReference type="PANTHER" id="PTHR10434:SF55">
    <property type="entry name" value="POSSIBLE ACYLTRANSFERASE"/>
    <property type="match status" value="1"/>
</dbReference>
<evidence type="ECO:0000256" key="1">
    <source>
        <dbReference type="ARBA" id="ARBA00022679"/>
    </source>
</evidence>
<dbReference type="CDD" id="cd07989">
    <property type="entry name" value="LPLAT_AGPAT-like"/>
    <property type="match status" value="1"/>
</dbReference>
<feature type="region of interest" description="Disordered" evidence="4">
    <location>
        <begin position="464"/>
        <end position="503"/>
    </location>
</feature>
<sequence length="503" mass="55474">MAFEPLFAVANHLSKFIARALKYNVIITGEENIPRKGGALLCINHTGYVDFYFAAMPLLAAKRQPHFMAKQEIFENPIAGPLMRALGQIPVDRIAGRDSMNMAIDKLKNGEIVGIFPEGTMSDSFEIKSLKTGAVRMAQTAGVKIYPVIVWGSHRVWRRNTKPNLERNLPFMVHYCEPIDVAGGDVDELTEQLHTVLKDTLEDVRNRYFEEFGPFEPGLPWVPARFGGSAPTLEEAQADDDRIDKHRKYANSVMRHSAKAAKEVHSAILNTKDATLDEADPEAKLSRLTSMREAAESLTKAAEELVEAAEQGGEEVKRKAGAGSLRYMTETVASATVELEQATVRSARKASRKLGAGTDSVTEFATGFRHRAAKSLQSGAEYLSQKAESLLAYLSDAEETVRKSSEERHIRHAIAREKRMEQAAADEIRTAIQKEEAAVKHAERETSRALENAARATEEVIRVFDDTATDDAELDDADLDDANELGNAEPNAEPNPELNGDDA</sequence>
<name>A0A2W5IA81_9ACTN</name>
<gene>
    <name evidence="6" type="ORF">DI579_03675</name>
</gene>
<evidence type="ECO:0000256" key="4">
    <source>
        <dbReference type="SAM" id="MobiDB-lite"/>
    </source>
</evidence>
<protein>
    <recommendedName>
        <fullName evidence="5">Phospholipid/glycerol acyltransferase domain-containing protein</fullName>
    </recommendedName>
</protein>
<comment type="caution">
    <text evidence="6">The sequence shown here is derived from an EMBL/GenBank/DDBJ whole genome shotgun (WGS) entry which is preliminary data.</text>
</comment>
<feature type="domain" description="Phospholipid/glycerol acyltransferase" evidence="5">
    <location>
        <begin position="39"/>
        <end position="153"/>
    </location>
</feature>
<evidence type="ECO:0000256" key="3">
    <source>
        <dbReference type="SAM" id="Coils"/>
    </source>
</evidence>
<keyword evidence="2" id="KW-0012">Acyltransferase</keyword>
<dbReference type="Proteomes" id="UP000248606">
    <property type="component" value="Unassembled WGS sequence"/>
</dbReference>
<dbReference type="SMART" id="SM00563">
    <property type="entry name" value="PlsC"/>
    <property type="match status" value="1"/>
</dbReference>
<dbReference type="InterPro" id="IPR002123">
    <property type="entry name" value="Plipid/glycerol_acylTrfase"/>
</dbReference>
<dbReference type="SUPFAM" id="SSF69593">
    <property type="entry name" value="Glycerol-3-phosphate (1)-acyltransferase"/>
    <property type="match status" value="1"/>
</dbReference>
<dbReference type="RefSeq" id="WP_290598592.1">
    <property type="nucleotide sequence ID" value="NZ_JBHWSZ010000032.1"/>
</dbReference>
<proteinExistence type="predicted"/>
<reference evidence="6 7" key="1">
    <citation type="submission" date="2017-08" db="EMBL/GenBank/DDBJ databases">
        <title>Infants hospitalized years apart are colonized by the same room-sourced microbial strains.</title>
        <authorList>
            <person name="Brooks B."/>
            <person name="Olm M.R."/>
            <person name="Firek B.A."/>
            <person name="Baker R."/>
            <person name="Thomas B.C."/>
            <person name="Morowitz M.J."/>
            <person name="Banfield J.F."/>
        </authorList>
    </citation>
    <scope>NUCLEOTIDE SEQUENCE [LARGE SCALE GENOMIC DNA]</scope>
    <source>
        <strain evidence="6">S2_006_000_R1_57</strain>
    </source>
</reference>
<feature type="coiled-coil region" evidence="3">
    <location>
        <begin position="425"/>
        <end position="459"/>
    </location>
</feature>
<evidence type="ECO:0000313" key="6">
    <source>
        <dbReference type="EMBL" id="PZP89015.1"/>
    </source>
</evidence>
<feature type="compositionally biased region" description="Acidic residues" evidence="4">
    <location>
        <begin position="467"/>
        <end position="483"/>
    </location>
</feature>
<evidence type="ECO:0000259" key="5">
    <source>
        <dbReference type="SMART" id="SM00563"/>
    </source>
</evidence>
<keyword evidence="1" id="KW-0808">Transferase</keyword>
<evidence type="ECO:0000313" key="7">
    <source>
        <dbReference type="Proteomes" id="UP000248606"/>
    </source>
</evidence>